<dbReference type="SUPFAM" id="SSF53448">
    <property type="entry name" value="Nucleotide-diphospho-sugar transferases"/>
    <property type="match status" value="1"/>
</dbReference>
<dbReference type="EC" id="2.4.-.-" evidence="3"/>
<keyword evidence="4" id="KW-1185">Reference proteome</keyword>
<sequence length="295" mass="33682">MDINQTLPFVSIIIPAKNEGTYVESTVASAMESKSGYPFEIVIVDDDSADGCCDFIASHEESARIRLIRTKGIGAAKARNLGAGVSKGKYLIFCDAHLSFEDLWIDRLLKPIEAGIADGICPAIANMDSPNITGYGQTLDQRLQVQWNGRQEAPFPCAILPGGCFAISRDVFFDIGGFDEGFKTWGYEDVELSLKMWLFGYKCSTLPDVKILHLFRESHPYRIGWEHVYYNFMRMAYSHFSEDRIQRCKKLITYSNADHIESLVIEDGVLEQRHQYFSRRKYTDDWFMEKFNIPF</sequence>
<dbReference type="EMBL" id="JAQAGZ010000023">
    <property type="protein sequence ID" value="MCZ8516400.1"/>
    <property type="molecule type" value="Genomic_DNA"/>
</dbReference>
<dbReference type="Proteomes" id="UP001527882">
    <property type="component" value="Unassembled WGS sequence"/>
</dbReference>
<dbReference type="Pfam" id="PF00535">
    <property type="entry name" value="Glycos_transf_2"/>
    <property type="match status" value="1"/>
</dbReference>
<evidence type="ECO:0000256" key="1">
    <source>
        <dbReference type="ARBA" id="ARBA00023157"/>
    </source>
</evidence>
<keyword evidence="1" id="KW-1015">Disulfide bond</keyword>
<evidence type="ECO:0000313" key="4">
    <source>
        <dbReference type="Proteomes" id="UP001527882"/>
    </source>
</evidence>
<name>A0ABT4QI82_9BACL</name>
<protein>
    <submittedName>
        <fullName evidence="3">Glycosyltransferase</fullName>
        <ecNumber evidence="3">2.4.-.-</ecNumber>
    </submittedName>
</protein>
<keyword evidence="3" id="KW-0808">Transferase</keyword>
<comment type="caution">
    <text evidence="3">The sequence shown here is derived from an EMBL/GenBank/DDBJ whole genome shotgun (WGS) entry which is preliminary data.</text>
</comment>
<dbReference type="InterPro" id="IPR001173">
    <property type="entry name" value="Glyco_trans_2-like"/>
</dbReference>
<feature type="domain" description="Glycosyltransferase 2-like" evidence="2">
    <location>
        <begin position="11"/>
        <end position="172"/>
    </location>
</feature>
<dbReference type="Gene3D" id="3.90.550.10">
    <property type="entry name" value="Spore Coat Polysaccharide Biosynthesis Protein SpsA, Chain A"/>
    <property type="match status" value="1"/>
</dbReference>
<dbReference type="GO" id="GO:0016757">
    <property type="term" value="F:glycosyltransferase activity"/>
    <property type="evidence" value="ECO:0007669"/>
    <property type="project" value="UniProtKB-KW"/>
</dbReference>
<evidence type="ECO:0000313" key="3">
    <source>
        <dbReference type="EMBL" id="MCZ8516400.1"/>
    </source>
</evidence>
<dbReference type="InterPro" id="IPR029044">
    <property type="entry name" value="Nucleotide-diphossugar_trans"/>
</dbReference>
<accession>A0ABT4QI82</accession>
<reference evidence="3 4" key="1">
    <citation type="submission" date="2022-12" db="EMBL/GenBank/DDBJ databases">
        <title>Draft genome sequence of Paenibacillus sp. dW9.</title>
        <authorList>
            <person name="Choi E.-W."/>
            <person name="Kim D.-U."/>
        </authorList>
    </citation>
    <scope>NUCLEOTIDE SEQUENCE [LARGE SCALE GENOMIC DNA]</scope>
    <source>
        <strain evidence="4">dW9</strain>
    </source>
</reference>
<keyword evidence="3" id="KW-0328">Glycosyltransferase</keyword>
<dbReference type="PANTHER" id="PTHR11675">
    <property type="entry name" value="N-ACETYLGALACTOSAMINYLTRANSFERASE"/>
    <property type="match status" value="1"/>
</dbReference>
<organism evidence="3 4">
    <name type="scientific">Paenibacillus gyeongsangnamensis</name>
    <dbReference type="NCBI Taxonomy" id="3388067"/>
    <lineage>
        <taxon>Bacteria</taxon>
        <taxon>Bacillati</taxon>
        <taxon>Bacillota</taxon>
        <taxon>Bacilli</taxon>
        <taxon>Bacillales</taxon>
        <taxon>Paenibacillaceae</taxon>
        <taxon>Paenibacillus</taxon>
    </lineage>
</organism>
<dbReference type="PANTHER" id="PTHR11675:SF126">
    <property type="entry name" value="RICIN B LECTIN DOMAIN-CONTAINING PROTEIN"/>
    <property type="match status" value="1"/>
</dbReference>
<proteinExistence type="predicted"/>
<gene>
    <name evidence="3" type="ORF">O9H85_29225</name>
</gene>
<evidence type="ECO:0000259" key="2">
    <source>
        <dbReference type="Pfam" id="PF00535"/>
    </source>
</evidence>